<sequence length="85" mass="10002">MAVLSAWLPLWFFFRINRSFVRWETCMQHLVQFPSQPTTCFAPRLVSVISDMLPDFYAVVAEYLSEYPTISKAYLLEIRGLVVFF</sequence>
<evidence type="ECO:0000313" key="1">
    <source>
        <dbReference type="EMBL" id="RQM38908.1"/>
    </source>
</evidence>
<protein>
    <submittedName>
        <fullName evidence="1">Uncharacterized protein</fullName>
    </submittedName>
</protein>
<comment type="caution">
    <text evidence="1">The sequence shown here is derived from an EMBL/GenBank/DDBJ whole genome shotgun (WGS) entry which is preliminary data.</text>
</comment>
<evidence type="ECO:0000313" key="2">
    <source>
        <dbReference type="Proteomes" id="UP000279457"/>
    </source>
</evidence>
<dbReference type="AlphaFoldDB" id="A0A3N6S069"/>
<organism evidence="1 2">
    <name type="scientific">Erwinia psidii</name>
    <dbReference type="NCBI Taxonomy" id="69224"/>
    <lineage>
        <taxon>Bacteria</taxon>
        <taxon>Pseudomonadati</taxon>
        <taxon>Pseudomonadota</taxon>
        <taxon>Gammaproteobacteria</taxon>
        <taxon>Enterobacterales</taxon>
        <taxon>Erwiniaceae</taxon>
        <taxon>Erwinia</taxon>
    </lineage>
</organism>
<proteinExistence type="predicted"/>
<dbReference type="Proteomes" id="UP000279457">
    <property type="component" value="Unassembled WGS sequence"/>
</dbReference>
<dbReference type="EMBL" id="RHHM01000004">
    <property type="protein sequence ID" value="RQM38908.1"/>
    <property type="molecule type" value="Genomic_DNA"/>
</dbReference>
<accession>A0A3N6S069</accession>
<reference evidence="1 2" key="1">
    <citation type="submission" date="2018-10" db="EMBL/GenBank/DDBJ databases">
        <title>Draft genome sequence for the type isolate of Erwinia psidii, agent causal of bacterial blight in guava (Psidium guajava) and wilt and die-back of Eucalyptus spp.</title>
        <authorList>
            <person name="Hermenegildo P.S."/>
            <person name="Santos S.A."/>
            <person name="Guimaraes L.M.S."/>
            <person name="Vidigal P.M.P."/>
            <person name="Pereira I.C."/>
            <person name="Badel J.L."/>
            <person name="Alfenas-Zerbini P."/>
            <person name="Ferreira M.A.S.V."/>
            <person name="Alfenas A.C."/>
        </authorList>
    </citation>
    <scope>NUCLEOTIDE SEQUENCE [LARGE SCALE GENOMIC DNA]</scope>
    <source>
        <strain evidence="1 2">IBSBF 435</strain>
    </source>
</reference>
<keyword evidence="2" id="KW-1185">Reference proteome</keyword>
<name>A0A3N6S069_9GAMM</name>
<gene>
    <name evidence="1" type="ORF">EB241_06870</name>
</gene>